<sequence>MTDRGLILDTNELVAEFTLTTSLKQESKVTQKTPENNHSATRKIQSKKNMSSNVPVSSNDTNQLVDTGSMDNPGSDKDLNHWKDKYSRLLIGYQKLQAVNHNLEDKLLKLIDDHEREKGTLIADVNKLSSKLVDAQMKLADANELMADVKVRQMKESVVNSINPGNMYPDEDHTAVEVTGVLHEWHNIWIETYLNNNMELFDRISIALSDLIDMQKKLISSSLPSDQIRELKQNIASKIDWGNNLLGLGFVPRIDSEPVVPAKISPIKMYLIHAESSESSSKPSYSNSRSSSICSASVGNVAHQLSVSVKDFNLATLSSEKCIEIYLSVIDATSGHIQFMTEKFVMKIQKNSPVGPTSTIFSGFRNTDLGRDLYLFIQIYRVGSMVSNDNKPRKSIGSVSMSSVNSVNGQSSSLSITDSANGSIDDPNISNNICRRPYGAAIVALMDVMRAKNEMDFPVKLVASNESDFHQIHEILLRKQGHVKSNLGQTLMSLNLTMKYFKEIVSRSTTPNNELSWRFEDACIITPRRGLPDIIMPGDFRNELHMVLESGEFEKGGKSIAKNIEASISLIGRAGLPIENCISIGTGIDYVNQYKSCVFYHNNSPRWNETLKFNIPLDEFDGAHVRIEFRHCSTKDVEKKFLGFSFLPLTDDEGVILPNKQHELYLYKCDLKNSEDEFQKLSSYIELPSGPNATNLKRSSTKSDVINQTSSCFVRNTKESIFVTTMLLSTKLTQNSDLLALLKWRELSDIESALKKVLVMDGDEIVKFLQDILDSLFDMFSRFSTSTDDPKRNCSGLIFKVLVHISSLLEEPKYSHFKPVLDTYVSDYFSSTLVYRGLLACVKQCADFSGDTDKQVPIQMCFKSLYYVFQFIIQSRLLFIRATGDQNCSAFNHDLQLLFSSFTRMLADVDPNSLALRVTFLNTFPSTYDLLLKVMSAPELARVVVRFISHLTPAASNPLTKAKVKFMQNTINSEIFKNQDARLLLVDNFSRHIELHVSNRKELSLCTGVMADLLIAVHDMYWPNLFDQYRDDACLKSLNQHLLTIGNIKSLFNNLDLDCSTDSHKPLLIASNEISKEIRPFVVYMVKPIVGALEDLNRDTTPVNTGLVRSLFASLLTIFKLMSEQNFNLLLNLRLKEQDKDFLAKLYTIFKCYKNIFGNDWYFMLMVSNACIENCLREIGKSITGGTMRNDLDRYLSTFHLELALEYLTQPSLQLESFSTRKRACAMANFGDLRLRMGTQVLDMWNKLAAFNRSLLIPSAVAVFLESSFISGGKLQRETVPVFYDMMDIEWKAHGATNFGQLELCLIDNLDTMIAEQSKCDKDLIDTFEKTLVEYIASNVPSWKDKGISYIESVAKLMRLLVDYREVKFLEIEHPHNEKRMSCIVDLLHFYKQQMSRDDLYYKYLFKLCDIHVPAENFVEAAFTLKLYADSLGWSRNLLPPIEGRYKQQEERTRKEILYEQIIDYFDRGKCWEEAIPMCKQLITFYESTLIDYKKLAHYLRQFATFADNILAKLRPEREYFRVGFYGTDFPHTVRNKEFVYRGGEYERLPVFMQRILDEYPSAKIISSMHKQIQSNAIASLKGQHIVISNVKPVPDAQHQQFRNDDPNVSEKIVTYYLSNRVDTFTFDKPLQKGTTDKDNEFRTLWVERTIVKTNTTLPGILPWFPVVEKKVEEITPIAHAIETIHNMNIELNKLIGRYVKNSGEEVERQISPLTMRLQGVIEAAVSGGIAVILDAFLSPKFAQLSPEMAATGVPLLRQLINHQFRILENGLALHGQLAPAEVQPLHALLVERLQSLKKILLDLPSGPVLHSPLHVKADSMMNLSVSSASPSRTASIIHMPLPPMPPQLALSHASISPEEQDDLQSIDDDDSEQIYSLPSETPPVRSVTSSSFSSLSSGQSLASVVNLNGQSHVTNVNNIPSETIPNTGESITLIKRATAKPITGSSLSAIALSNLPSNRPKPTSKPVTPTKTALKTNGSTACDTILSTANSIEDSHLLSLCPPPAGEQSCGGPISSAEGGHDQVDSSIRGVNFSLWDHSTLSNQAQQQKKNMISTDGVAPPLPPRTLDRHTRLMDSTSLDKQQLLANSRVDSPTKTNDHIVAKQTVISQVLQSETPPLPQRNLKNFVVNHLPRAQSDPPKLFIDTPLIQVDVDTDDHGPLVPTVDTQSKTDGSEVSLLNFLDCNAET</sequence>
<evidence type="ECO:0000256" key="4">
    <source>
        <dbReference type="ARBA" id="ARBA00022658"/>
    </source>
</evidence>
<dbReference type="PROSITE" id="PS51651">
    <property type="entry name" value="DOCKER"/>
    <property type="match status" value="1"/>
</dbReference>
<comment type="caution">
    <text evidence="10">The sequence shown here is derived from an EMBL/GenBank/DDBJ whole genome shotgun (WGS) entry which is preliminary data.</text>
</comment>
<evidence type="ECO:0000256" key="5">
    <source>
        <dbReference type="PROSITE-ProRule" id="PRU00983"/>
    </source>
</evidence>
<feature type="compositionally biased region" description="Acidic residues" evidence="7">
    <location>
        <begin position="1859"/>
        <end position="1869"/>
    </location>
</feature>
<dbReference type="Pfam" id="PF20422">
    <property type="entry name" value="DHR-2_Lobe_B"/>
    <property type="match status" value="1"/>
</dbReference>
<feature type="coiled-coil region" evidence="6">
    <location>
        <begin position="93"/>
        <end position="152"/>
    </location>
</feature>
<evidence type="ECO:0000256" key="2">
    <source>
        <dbReference type="ARBA" id="ARBA00022490"/>
    </source>
</evidence>
<evidence type="ECO:0000259" key="8">
    <source>
        <dbReference type="PROSITE" id="PS51650"/>
    </source>
</evidence>
<evidence type="ECO:0000256" key="1">
    <source>
        <dbReference type="ARBA" id="ARBA00004496"/>
    </source>
</evidence>
<feature type="region of interest" description="Disordered" evidence="7">
    <location>
        <begin position="1954"/>
        <end position="1976"/>
    </location>
</feature>
<name>A0ABQ7SBA5_9ACAR</name>
<keyword evidence="11" id="KW-1185">Reference proteome</keyword>
<protein>
    <submittedName>
        <fullName evidence="10">Dedicator of cytokinesis protein 3</fullName>
    </submittedName>
</protein>
<feature type="domain" description="DOCKER" evidence="9">
    <location>
        <begin position="1392"/>
        <end position="1810"/>
    </location>
</feature>
<dbReference type="EMBL" id="JAIFTH010000091">
    <property type="protein sequence ID" value="KAG9510700.1"/>
    <property type="molecule type" value="Genomic_DNA"/>
</dbReference>
<organism evidence="10 11">
    <name type="scientific">Fragariocoptes setiger</name>
    <dbReference type="NCBI Taxonomy" id="1670756"/>
    <lineage>
        <taxon>Eukaryota</taxon>
        <taxon>Metazoa</taxon>
        <taxon>Ecdysozoa</taxon>
        <taxon>Arthropoda</taxon>
        <taxon>Chelicerata</taxon>
        <taxon>Arachnida</taxon>
        <taxon>Acari</taxon>
        <taxon>Acariformes</taxon>
        <taxon>Trombidiformes</taxon>
        <taxon>Prostigmata</taxon>
        <taxon>Eupodina</taxon>
        <taxon>Eriophyoidea</taxon>
        <taxon>Phytoptidae</taxon>
        <taxon>Fragariocoptes</taxon>
    </lineage>
</organism>
<evidence type="ECO:0000313" key="11">
    <source>
        <dbReference type="Proteomes" id="UP000825002"/>
    </source>
</evidence>
<evidence type="ECO:0000256" key="7">
    <source>
        <dbReference type="SAM" id="MobiDB-lite"/>
    </source>
</evidence>
<evidence type="ECO:0000256" key="6">
    <source>
        <dbReference type="SAM" id="Coils"/>
    </source>
</evidence>
<dbReference type="PANTHER" id="PTHR45653">
    <property type="entry name" value="DEDICATOR OF CYTOKINESIS"/>
    <property type="match status" value="1"/>
</dbReference>
<feature type="region of interest" description="Disordered" evidence="7">
    <location>
        <begin position="2043"/>
        <end position="2069"/>
    </location>
</feature>
<keyword evidence="2" id="KW-0963">Cytoplasm</keyword>
<dbReference type="InterPro" id="IPR032376">
    <property type="entry name" value="DOCK_N"/>
</dbReference>
<dbReference type="PROSITE" id="PS51650">
    <property type="entry name" value="C2_DOCK"/>
    <property type="match status" value="1"/>
</dbReference>
<dbReference type="InterPro" id="IPR046773">
    <property type="entry name" value="DOCKER_Lobe_C"/>
</dbReference>
<evidence type="ECO:0000256" key="3">
    <source>
        <dbReference type="ARBA" id="ARBA00022553"/>
    </source>
</evidence>
<dbReference type="Gene3D" id="1.20.58.740">
    <property type="match status" value="1"/>
</dbReference>
<dbReference type="Pfam" id="PF23554">
    <property type="entry name" value="TPR_DOCK"/>
    <property type="match status" value="1"/>
</dbReference>
<dbReference type="InterPro" id="IPR056372">
    <property type="entry name" value="TPR_DOCK"/>
</dbReference>
<feature type="compositionally biased region" description="Polar residues" evidence="7">
    <location>
        <begin position="47"/>
        <end position="72"/>
    </location>
</feature>
<keyword evidence="4" id="KW-0344">Guanine-nucleotide releasing factor</keyword>
<comment type="similarity">
    <text evidence="5">Belongs to the DOCK family.</text>
</comment>
<feature type="compositionally biased region" description="Polar residues" evidence="7">
    <location>
        <begin position="2043"/>
        <end position="2055"/>
    </location>
</feature>
<dbReference type="InterPro" id="IPR042455">
    <property type="entry name" value="DOCK_N_sub1"/>
</dbReference>
<feature type="region of interest" description="Disordered" evidence="7">
    <location>
        <begin position="25"/>
        <end position="79"/>
    </location>
</feature>
<dbReference type="Gene3D" id="2.60.40.150">
    <property type="entry name" value="C2 domain"/>
    <property type="match status" value="1"/>
</dbReference>
<feature type="domain" description="C2 DOCK-type" evidence="8">
    <location>
        <begin position="541"/>
        <end position="728"/>
    </location>
</feature>
<dbReference type="InterPro" id="IPR027007">
    <property type="entry name" value="C2_DOCK-type_domain"/>
</dbReference>
<dbReference type="Pfam" id="PF14429">
    <property type="entry name" value="DOCK-C2"/>
    <property type="match status" value="1"/>
</dbReference>
<dbReference type="InterPro" id="IPR046769">
    <property type="entry name" value="DOCKER_Lobe_A"/>
</dbReference>
<proteinExistence type="inferred from homology"/>
<dbReference type="SUPFAM" id="SSF49562">
    <property type="entry name" value="C2 domain (Calcium/lipid-binding domain, CaLB)"/>
    <property type="match status" value="1"/>
</dbReference>
<dbReference type="Gene3D" id="1.20.1270.350">
    <property type="entry name" value="Dedicator of cytokinesis N-terminal subdomain"/>
    <property type="match status" value="1"/>
</dbReference>
<accession>A0ABQ7SBA5</accession>
<dbReference type="PANTHER" id="PTHR45653:SF12">
    <property type="entry name" value="SPONGE, ISOFORM E"/>
    <property type="match status" value="1"/>
</dbReference>
<keyword evidence="3" id="KW-0597">Phosphoprotein</keyword>
<keyword evidence="6" id="KW-0175">Coiled coil</keyword>
<dbReference type="InterPro" id="IPR043162">
    <property type="entry name" value="DOCK_C_lobe_C"/>
</dbReference>
<dbReference type="Pfam" id="PF20421">
    <property type="entry name" value="DHR-2_Lobe_C"/>
    <property type="match status" value="1"/>
</dbReference>
<feature type="region of interest" description="Disordered" evidence="7">
    <location>
        <begin position="1874"/>
        <end position="1893"/>
    </location>
</feature>
<dbReference type="Pfam" id="PF16172">
    <property type="entry name" value="DOCK_N"/>
    <property type="match status" value="1"/>
</dbReference>
<feature type="region of interest" description="Disordered" evidence="7">
    <location>
        <begin position="1848"/>
        <end position="1869"/>
    </location>
</feature>
<evidence type="ECO:0000313" key="10">
    <source>
        <dbReference type="EMBL" id="KAG9510700.1"/>
    </source>
</evidence>
<dbReference type="InterPro" id="IPR035892">
    <property type="entry name" value="C2_domain_sf"/>
</dbReference>
<dbReference type="InterPro" id="IPR043161">
    <property type="entry name" value="DOCK_C_lobe_A"/>
</dbReference>
<evidence type="ECO:0000259" key="9">
    <source>
        <dbReference type="PROSITE" id="PS51651"/>
    </source>
</evidence>
<comment type="subcellular location">
    <subcellularLocation>
        <location evidence="1">Cytoplasm</location>
    </subcellularLocation>
</comment>
<gene>
    <name evidence="10" type="primary">DOCK3</name>
    <name evidence="10" type="ORF">GZH46_00749</name>
</gene>
<dbReference type="Pfam" id="PF06920">
    <property type="entry name" value="DHR-2_Lobe_A"/>
    <property type="match status" value="1"/>
</dbReference>
<dbReference type="InterPro" id="IPR046770">
    <property type="entry name" value="DOCKER_Lobe_B"/>
</dbReference>
<dbReference type="InterPro" id="IPR026791">
    <property type="entry name" value="DOCK"/>
</dbReference>
<dbReference type="Gene3D" id="1.25.40.410">
    <property type="match status" value="1"/>
</dbReference>
<dbReference type="InterPro" id="IPR027357">
    <property type="entry name" value="DOCKER_dom"/>
</dbReference>
<feature type="compositionally biased region" description="Polar residues" evidence="7">
    <location>
        <begin position="25"/>
        <end position="39"/>
    </location>
</feature>
<feature type="compositionally biased region" description="Low complexity" evidence="7">
    <location>
        <begin position="1961"/>
        <end position="1973"/>
    </location>
</feature>
<reference evidence="10 11" key="1">
    <citation type="submission" date="2020-10" db="EMBL/GenBank/DDBJ databases">
        <authorList>
            <person name="Klimov P.B."/>
            <person name="Dyachkov S.M."/>
            <person name="Chetverikov P.E."/>
        </authorList>
    </citation>
    <scope>NUCLEOTIDE SEQUENCE [LARGE SCALE GENOMIC DNA]</scope>
    <source>
        <strain evidence="10">BMOC 18-1129-001#AD2665</strain>
        <tissue evidence="10">Entire mites</tissue>
    </source>
</reference>
<dbReference type="Proteomes" id="UP000825002">
    <property type="component" value="Unassembled WGS sequence"/>
</dbReference>